<reference evidence="2 3" key="1">
    <citation type="journal article" date="2021" name="bioRxiv">
        <title>Chromosome-scale and haplotype-resolved genome assembly of a tetraploid potato cultivar.</title>
        <authorList>
            <person name="Sun H."/>
            <person name="Jiao W.-B."/>
            <person name="Krause K."/>
            <person name="Campoy J.A."/>
            <person name="Goel M."/>
            <person name="Folz-Donahue K."/>
            <person name="Kukat C."/>
            <person name="Huettel B."/>
            <person name="Schneeberger K."/>
        </authorList>
    </citation>
    <scope>NUCLEOTIDE SEQUENCE [LARGE SCALE GENOMIC DNA]</scope>
    <source>
        <strain evidence="2">SolTubOtavaFocal</strain>
        <tissue evidence="2">Leaves</tissue>
    </source>
</reference>
<evidence type="ECO:0000313" key="2">
    <source>
        <dbReference type="EMBL" id="KAH0779919.1"/>
    </source>
</evidence>
<dbReference type="EMBL" id="JAIVGD010000002">
    <property type="protein sequence ID" value="KAH0779919.1"/>
    <property type="molecule type" value="Genomic_DNA"/>
</dbReference>
<sequence length="91" mass="9859">MAMAYASYSEAPPATVTKDIVVADDGDASDTLGTDKEELAALEDALYKDLEDLEGEIVRMFTETWLRDTSMIGSNGTQPTKVVDVQPTSVR</sequence>
<accession>A0ABQ7WGP9</accession>
<proteinExistence type="predicted"/>
<name>A0ABQ7WGP9_SOLTU</name>
<gene>
    <name evidence="2" type="ORF">KY290_006346</name>
</gene>
<comment type="caution">
    <text evidence="2">The sequence shown here is derived from an EMBL/GenBank/DDBJ whole genome shotgun (WGS) entry which is preliminary data.</text>
</comment>
<protein>
    <submittedName>
        <fullName evidence="2">Uncharacterized protein</fullName>
    </submittedName>
</protein>
<feature type="region of interest" description="Disordered" evidence="1">
    <location>
        <begin position="70"/>
        <end position="91"/>
    </location>
</feature>
<keyword evidence="3" id="KW-1185">Reference proteome</keyword>
<dbReference type="Proteomes" id="UP000826656">
    <property type="component" value="Unassembled WGS sequence"/>
</dbReference>
<evidence type="ECO:0000256" key="1">
    <source>
        <dbReference type="SAM" id="MobiDB-lite"/>
    </source>
</evidence>
<evidence type="ECO:0000313" key="3">
    <source>
        <dbReference type="Proteomes" id="UP000826656"/>
    </source>
</evidence>
<organism evidence="2 3">
    <name type="scientific">Solanum tuberosum</name>
    <name type="common">Potato</name>
    <dbReference type="NCBI Taxonomy" id="4113"/>
    <lineage>
        <taxon>Eukaryota</taxon>
        <taxon>Viridiplantae</taxon>
        <taxon>Streptophyta</taxon>
        <taxon>Embryophyta</taxon>
        <taxon>Tracheophyta</taxon>
        <taxon>Spermatophyta</taxon>
        <taxon>Magnoliopsida</taxon>
        <taxon>eudicotyledons</taxon>
        <taxon>Gunneridae</taxon>
        <taxon>Pentapetalae</taxon>
        <taxon>asterids</taxon>
        <taxon>lamiids</taxon>
        <taxon>Solanales</taxon>
        <taxon>Solanaceae</taxon>
        <taxon>Solanoideae</taxon>
        <taxon>Solaneae</taxon>
        <taxon>Solanum</taxon>
    </lineage>
</organism>
<feature type="compositionally biased region" description="Polar residues" evidence="1">
    <location>
        <begin position="71"/>
        <end position="91"/>
    </location>
</feature>